<gene>
    <name evidence="1" type="ORF">WJX75_004652</name>
</gene>
<evidence type="ECO:0000313" key="1">
    <source>
        <dbReference type="EMBL" id="KAK9905690.1"/>
    </source>
</evidence>
<organism evidence="1 2">
    <name type="scientific">Coccomyxa subellipsoidea</name>
    <dbReference type="NCBI Taxonomy" id="248742"/>
    <lineage>
        <taxon>Eukaryota</taxon>
        <taxon>Viridiplantae</taxon>
        <taxon>Chlorophyta</taxon>
        <taxon>core chlorophytes</taxon>
        <taxon>Trebouxiophyceae</taxon>
        <taxon>Trebouxiophyceae incertae sedis</taxon>
        <taxon>Coccomyxaceae</taxon>
        <taxon>Coccomyxa</taxon>
    </lineage>
</organism>
<sequence>MLHLSYEMSNKLGKIRYFNNVGWPAMRRLPRDLCGVDVECFSMEDQFGDMQPVYHTEGPLNISRAVGSEQRNIPRASGTCTCVLTGVHGDNFYFVPVVDISDMPMIRPRDFLVPSSKGRYGSNRDPVLILS</sequence>
<dbReference type="EMBL" id="JALJOT010000011">
    <property type="protein sequence ID" value="KAK9905690.1"/>
    <property type="molecule type" value="Genomic_DNA"/>
</dbReference>
<accession>A0ABR2YHQ2</accession>
<proteinExistence type="predicted"/>
<comment type="caution">
    <text evidence="1">The sequence shown here is derived from an EMBL/GenBank/DDBJ whole genome shotgun (WGS) entry which is preliminary data.</text>
</comment>
<name>A0ABR2YHQ2_9CHLO</name>
<keyword evidence="2" id="KW-1185">Reference proteome</keyword>
<protein>
    <submittedName>
        <fullName evidence="1">Uncharacterized protein</fullName>
    </submittedName>
</protein>
<reference evidence="1 2" key="1">
    <citation type="journal article" date="2024" name="Nat. Commun.">
        <title>Phylogenomics reveals the evolutionary origins of lichenization in chlorophyte algae.</title>
        <authorList>
            <person name="Puginier C."/>
            <person name="Libourel C."/>
            <person name="Otte J."/>
            <person name="Skaloud P."/>
            <person name="Haon M."/>
            <person name="Grisel S."/>
            <person name="Petersen M."/>
            <person name="Berrin J.G."/>
            <person name="Delaux P.M."/>
            <person name="Dal Grande F."/>
            <person name="Keller J."/>
        </authorList>
    </citation>
    <scope>NUCLEOTIDE SEQUENCE [LARGE SCALE GENOMIC DNA]</scope>
    <source>
        <strain evidence="1 2">SAG 216-7</strain>
    </source>
</reference>
<dbReference type="Proteomes" id="UP001491310">
    <property type="component" value="Unassembled WGS sequence"/>
</dbReference>
<evidence type="ECO:0000313" key="2">
    <source>
        <dbReference type="Proteomes" id="UP001491310"/>
    </source>
</evidence>